<dbReference type="Proteomes" id="UP001159405">
    <property type="component" value="Unassembled WGS sequence"/>
</dbReference>
<protein>
    <submittedName>
        <fullName evidence="1">Uncharacterized protein</fullName>
    </submittedName>
</protein>
<sequence>MGTLNNVDSAPGAFASNDEGAVICIPVSFSDLSGGLVTVTSAVTSAVPPHNPATPLTPMMSR</sequence>
<reference evidence="1 2" key="1">
    <citation type="submission" date="2022-05" db="EMBL/GenBank/DDBJ databases">
        <authorList>
            <consortium name="Genoscope - CEA"/>
            <person name="William W."/>
        </authorList>
    </citation>
    <scope>NUCLEOTIDE SEQUENCE [LARGE SCALE GENOMIC DNA]</scope>
</reference>
<keyword evidence="2" id="KW-1185">Reference proteome</keyword>
<gene>
    <name evidence="1" type="ORF">PLOB_00024986</name>
</gene>
<evidence type="ECO:0000313" key="2">
    <source>
        <dbReference type="Proteomes" id="UP001159405"/>
    </source>
</evidence>
<comment type="caution">
    <text evidence="1">The sequence shown here is derived from an EMBL/GenBank/DDBJ whole genome shotgun (WGS) entry which is preliminary data.</text>
</comment>
<organism evidence="1 2">
    <name type="scientific">Porites lobata</name>
    <dbReference type="NCBI Taxonomy" id="104759"/>
    <lineage>
        <taxon>Eukaryota</taxon>
        <taxon>Metazoa</taxon>
        <taxon>Cnidaria</taxon>
        <taxon>Anthozoa</taxon>
        <taxon>Hexacorallia</taxon>
        <taxon>Scleractinia</taxon>
        <taxon>Fungiina</taxon>
        <taxon>Poritidae</taxon>
        <taxon>Porites</taxon>
    </lineage>
</organism>
<proteinExistence type="predicted"/>
<evidence type="ECO:0000313" key="1">
    <source>
        <dbReference type="EMBL" id="CAH3035120.1"/>
    </source>
</evidence>
<dbReference type="EMBL" id="CALNXK010000003">
    <property type="protein sequence ID" value="CAH3035120.1"/>
    <property type="molecule type" value="Genomic_DNA"/>
</dbReference>
<name>A0ABN8MVN1_9CNID</name>
<accession>A0ABN8MVN1</accession>